<dbReference type="VEuPathDB" id="MicrosporidiaDB:DI09_185p10"/>
<dbReference type="FunFam" id="3.30.70.1010:FF:000001">
    <property type="entry name" value="Elongation factor 1-gamma 1"/>
    <property type="match status" value="1"/>
</dbReference>
<dbReference type="GO" id="GO:0003746">
    <property type="term" value="F:translation elongation factor activity"/>
    <property type="evidence" value="ECO:0007669"/>
    <property type="project" value="UniProtKB-UniRule"/>
</dbReference>
<dbReference type="Gene3D" id="3.40.30.10">
    <property type="entry name" value="Glutaredoxin"/>
    <property type="match status" value="1"/>
</dbReference>
<feature type="domain" description="GST N-terminal" evidence="5">
    <location>
        <begin position="20"/>
        <end position="101"/>
    </location>
</feature>
<dbReference type="Pfam" id="PF00043">
    <property type="entry name" value="GST_C"/>
    <property type="match status" value="1"/>
</dbReference>
<keyword evidence="1 3" id="KW-0251">Elongation factor</keyword>
<dbReference type="InterPro" id="IPR010987">
    <property type="entry name" value="Glutathione-S-Trfase_C-like"/>
</dbReference>
<dbReference type="SUPFAM" id="SSF52833">
    <property type="entry name" value="Thioredoxin-like"/>
    <property type="match status" value="1"/>
</dbReference>
<dbReference type="InterPro" id="IPR036282">
    <property type="entry name" value="Glutathione-S-Trfase_C_sf"/>
</dbReference>
<evidence type="ECO:0000259" key="5">
    <source>
        <dbReference type="PROSITE" id="PS50404"/>
    </source>
</evidence>
<dbReference type="InterPro" id="IPR036249">
    <property type="entry name" value="Thioredoxin-like_sf"/>
</dbReference>
<dbReference type="RefSeq" id="XP_013238782.1">
    <property type="nucleotide sequence ID" value="XM_013383328.1"/>
</dbReference>
<keyword evidence="2 3" id="KW-0648">Protein biosynthesis</keyword>
<dbReference type="FunFam" id="1.20.1050.10:FF:000006">
    <property type="entry name" value="Elongation factor 1 gamma"/>
    <property type="match status" value="1"/>
</dbReference>
<dbReference type="GeneID" id="25258766"/>
<dbReference type="Gene3D" id="3.30.70.1010">
    <property type="entry name" value="Translation elongation factor EF1B, gamma chain, conserved domain"/>
    <property type="match status" value="1"/>
</dbReference>
<feature type="domain" description="GST C-terminal" evidence="6">
    <location>
        <begin position="107"/>
        <end position="241"/>
    </location>
</feature>
<dbReference type="GO" id="GO:0005634">
    <property type="term" value="C:nucleus"/>
    <property type="evidence" value="ECO:0007669"/>
    <property type="project" value="TreeGrafter"/>
</dbReference>
<evidence type="ECO:0000256" key="2">
    <source>
        <dbReference type="ARBA" id="ARBA00022917"/>
    </source>
</evidence>
<protein>
    <recommendedName>
        <fullName evidence="9">Elongation factor 1-gamma</fullName>
    </recommendedName>
</protein>
<dbReference type="Gene3D" id="1.20.1050.10">
    <property type="match status" value="1"/>
</dbReference>
<evidence type="ECO:0000313" key="7">
    <source>
        <dbReference type="EMBL" id="KGG52346.1"/>
    </source>
</evidence>
<proteinExistence type="predicted"/>
<dbReference type="PROSITE" id="PS50404">
    <property type="entry name" value="GST_NTER"/>
    <property type="match status" value="1"/>
</dbReference>
<dbReference type="HOGENOM" id="CLU_011226_3_0_1"/>
<dbReference type="GO" id="GO:0005737">
    <property type="term" value="C:cytoplasm"/>
    <property type="evidence" value="ECO:0007669"/>
    <property type="project" value="TreeGrafter"/>
</dbReference>
<dbReference type="InterPro" id="IPR050802">
    <property type="entry name" value="EF-GSTs"/>
</dbReference>
<evidence type="ECO:0000256" key="1">
    <source>
        <dbReference type="ARBA" id="ARBA00022768"/>
    </source>
</evidence>
<evidence type="ECO:0008006" key="9">
    <source>
        <dbReference type="Google" id="ProtNLM"/>
    </source>
</evidence>
<dbReference type="PROSITE" id="PS50040">
    <property type="entry name" value="EF1G_C"/>
    <property type="match status" value="1"/>
</dbReference>
<organism evidence="7 8">
    <name type="scientific">Mitosporidium daphniae</name>
    <dbReference type="NCBI Taxonomy" id="1485682"/>
    <lineage>
        <taxon>Eukaryota</taxon>
        <taxon>Fungi</taxon>
        <taxon>Fungi incertae sedis</taxon>
        <taxon>Microsporidia</taxon>
        <taxon>Mitosporidium</taxon>
    </lineage>
</organism>
<evidence type="ECO:0000259" key="6">
    <source>
        <dbReference type="PROSITE" id="PS50405"/>
    </source>
</evidence>
<dbReference type="PANTHER" id="PTHR43986:SF1">
    <property type="entry name" value="ELONGATION FACTOR 1-GAMMA"/>
    <property type="match status" value="1"/>
</dbReference>
<feature type="domain" description="EF-1-gamma C-terminal" evidence="4">
    <location>
        <begin position="297"/>
        <end position="454"/>
    </location>
</feature>
<dbReference type="SFLD" id="SFLDS00019">
    <property type="entry name" value="Glutathione_Transferase_(cytos"/>
    <property type="match status" value="1"/>
</dbReference>
<comment type="caution">
    <text evidence="7">The sequence shown here is derived from an EMBL/GenBank/DDBJ whole genome shotgun (WGS) entry which is preliminary data.</text>
</comment>
<dbReference type="InterPro" id="IPR004045">
    <property type="entry name" value="Glutathione_S-Trfase_N"/>
</dbReference>
<dbReference type="Pfam" id="PF00647">
    <property type="entry name" value="EF1G"/>
    <property type="match status" value="1"/>
</dbReference>
<reference evidence="7 8" key="1">
    <citation type="submission" date="2014-04" db="EMBL/GenBank/DDBJ databases">
        <title>A new species of microsporidia sheds light on the evolution of extreme parasitism.</title>
        <authorList>
            <person name="Haag K.L."/>
            <person name="James T.Y."/>
            <person name="Larsson R."/>
            <person name="Schaer T.M."/>
            <person name="Refardt D."/>
            <person name="Pombert J.-F."/>
            <person name="Ebert D."/>
        </authorList>
    </citation>
    <scope>NUCLEOTIDE SEQUENCE [LARGE SCALE GENOMIC DNA]</scope>
    <source>
        <strain evidence="7 8">UGP3</strain>
        <tissue evidence="7">Spores</tissue>
    </source>
</reference>
<dbReference type="InterPro" id="IPR004046">
    <property type="entry name" value="GST_C"/>
</dbReference>
<dbReference type="EMBL" id="JMKJ01000094">
    <property type="protein sequence ID" value="KGG52346.1"/>
    <property type="molecule type" value="Genomic_DNA"/>
</dbReference>
<keyword evidence="8" id="KW-1185">Reference proteome</keyword>
<dbReference type="SFLD" id="SFLDG00358">
    <property type="entry name" value="Main_(cytGST)"/>
    <property type="match status" value="1"/>
</dbReference>
<dbReference type="SUPFAM" id="SSF47616">
    <property type="entry name" value="GST C-terminal domain-like"/>
    <property type="match status" value="1"/>
</dbReference>
<dbReference type="InterPro" id="IPR036433">
    <property type="entry name" value="EF1B_G_C_sf"/>
</dbReference>
<accession>A0A098VX85</accession>
<dbReference type="SMART" id="SM01183">
    <property type="entry name" value="EF1G"/>
    <property type="match status" value="1"/>
</dbReference>
<sequence length="454" mass="50966">MHRFSLARGELSGPVETDSGVHTLYSYSCCSSTNKIIITAKYAGIPVTSDASFVYGETNMTSTFKSKFPFGKVPAMDAPEGPIYQSTAICTYLAESSTEKERLLGSTPYEKALIAQYMSLADNEFMPPVRSWTLPLCGFMPYSEELVTKARSDSLSLLTTLDSILLSKTFLVGEQITLADICLSTNLYVAFLYVIGPELRKKLPNLTRWYLTCFAQPEFQCSDKALYTEDDLLCKEPLTTPKPCISTKSECSKANKSCSAAKCPEANKSCSTKACPKPAAVNHDEEDEEEAVKEKPVKNALDELPPSSFVLDAWKRFYSNNETTPTAIDYFWNNWDPKGYSMYRLTYKDNAELTKIFMSSNLIGGFFQRLEHMRKYAFGSMCVFGEENNSEISGMFIIRGGPELPEMFKEVPDFDSYVVEHVDSSDPAIRDEWNAYLAWEGNFKKPFANGKIFK</sequence>
<dbReference type="InterPro" id="IPR001662">
    <property type="entry name" value="EF1B_G_C"/>
</dbReference>
<dbReference type="PROSITE" id="PS50405">
    <property type="entry name" value="GST_CTER"/>
    <property type="match status" value="1"/>
</dbReference>
<dbReference type="Proteomes" id="UP000029725">
    <property type="component" value="Unassembled WGS sequence"/>
</dbReference>
<dbReference type="SUPFAM" id="SSF89942">
    <property type="entry name" value="eEF1-gamma domain"/>
    <property type="match status" value="1"/>
</dbReference>
<dbReference type="OrthoDB" id="249703at2759"/>
<gene>
    <name evidence="7" type="ORF">DI09_185p10</name>
</gene>
<evidence type="ECO:0000313" key="8">
    <source>
        <dbReference type="Proteomes" id="UP000029725"/>
    </source>
</evidence>
<dbReference type="CDD" id="cd03181">
    <property type="entry name" value="GST_C_EF1Bgamma_like"/>
    <property type="match status" value="1"/>
</dbReference>
<name>A0A098VX85_9MICR</name>
<evidence type="ECO:0000256" key="3">
    <source>
        <dbReference type="PROSITE-ProRule" id="PRU00519"/>
    </source>
</evidence>
<dbReference type="AlphaFoldDB" id="A0A098VX85"/>
<evidence type="ECO:0000259" key="4">
    <source>
        <dbReference type="PROSITE" id="PS50040"/>
    </source>
</evidence>
<dbReference type="InterPro" id="IPR040079">
    <property type="entry name" value="Glutathione_S-Trfase"/>
</dbReference>
<dbReference type="PANTHER" id="PTHR43986">
    <property type="entry name" value="ELONGATION FACTOR 1-GAMMA"/>
    <property type="match status" value="1"/>
</dbReference>
<dbReference type="Pfam" id="PF02798">
    <property type="entry name" value="GST_N"/>
    <property type="match status" value="1"/>
</dbReference>